<sequence>MYLLFLIVLPEEESLAAKSKGAAKPLKVTNLLFNLLLCYCKRKDPFLLKVLDDDREVSRTLCVLKISGSHQLCFAAAHFDFIRKATLADGEFAK</sequence>
<dbReference type="Proteomes" id="UP001371456">
    <property type="component" value="Unassembled WGS sequence"/>
</dbReference>
<gene>
    <name evidence="2" type="ORF">RDI58_008190</name>
</gene>
<keyword evidence="3" id="KW-1185">Reference proteome</keyword>
<dbReference type="AlphaFoldDB" id="A0AAN8U2T6"/>
<protein>
    <submittedName>
        <fullName evidence="2">Uncharacterized protein</fullName>
    </submittedName>
</protein>
<evidence type="ECO:0000313" key="3">
    <source>
        <dbReference type="Proteomes" id="UP001371456"/>
    </source>
</evidence>
<dbReference type="EMBL" id="JBANQN010000003">
    <property type="protein sequence ID" value="KAK6794737.1"/>
    <property type="molecule type" value="Genomic_DNA"/>
</dbReference>
<comment type="caution">
    <text evidence="2">The sequence shown here is derived from an EMBL/GenBank/DDBJ whole genome shotgun (WGS) entry which is preliminary data.</text>
</comment>
<name>A0AAN8U2T6_SOLBU</name>
<feature type="chain" id="PRO_5042997341" evidence="1">
    <location>
        <begin position="17"/>
        <end position="94"/>
    </location>
</feature>
<organism evidence="2 3">
    <name type="scientific">Solanum bulbocastanum</name>
    <name type="common">Wild potato</name>
    <dbReference type="NCBI Taxonomy" id="147425"/>
    <lineage>
        <taxon>Eukaryota</taxon>
        <taxon>Viridiplantae</taxon>
        <taxon>Streptophyta</taxon>
        <taxon>Embryophyta</taxon>
        <taxon>Tracheophyta</taxon>
        <taxon>Spermatophyta</taxon>
        <taxon>Magnoliopsida</taxon>
        <taxon>eudicotyledons</taxon>
        <taxon>Gunneridae</taxon>
        <taxon>Pentapetalae</taxon>
        <taxon>asterids</taxon>
        <taxon>lamiids</taxon>
        <taxon>Solanales</taxon>
        <taxon>Solanaceae</taxon>
        <taxon>Solanoideae</taxon>
        <taxon>Solaneae</taxon>
        <taxon>Solanum</taxon>
    </lineage>
</organism>
<accession>A0AAN8U2T6</accession>
<reference evidence="2 3" key="1">
    <citation type="submission" date="2024-02" db="EMBL/GenBank/DDBJ databases">
        <title>de novo genome assembly of Solanum bulbocastanum strain 11H21.</title>
        <authorList>
            <person name="Hosaka A.J."/>
        </authorList>
    </citation>
    <scope>NUCLEOTIDE SEQUENCE [LARGE SCALE GENOMIC DNA]</scope>
    <source>
        <tissue evidence="2">Young leaves</tissue>
    </source>
</reference>
<keyword evidence="1" id="KW-0732">Signal</keyword>
<evidence type="ECO:0000313" key="2">
    <source>
        <dbReference type="EMBL" id="KAK6794737.1"/>
    </source>
</evidence>
<proteinExistence type="predicted"/>
<feature type="signal peptide" evidence="1">
    <location>
        <begin position="1"/>
        <end position="16"/>
    </location>
</feature>
<evidence type="ECO:0000256" key="1">
    <source>
        <dbReference type="SAM" id="SignalP"/>
    </source>
</evidence>